<dbReference type="GO" id="GO:0005524">
    <property type="term" value="F:ATP binding"/>
    <property type="evidence" value="ECO:0007669"/>
    <property type="project" value="UniProtKB-UniRule"/>
</dbReference>
<evidence type="ECO:0000256" key="6">
    <source>
        <dbReference type="ARBA" id="ARBA00022729"/>
    </source>
</evidence>
<evidence type="ECO:0000256" key="5">
    <source>
        <dbReference type="ARBA" id="ARBA00022692"/>
    </source>
</evidence>
<keyword evidence="12" id="KW-1015">Disulfide bond</keyword>
<dbReference type="PIRSF" id="PIRSF000641">
    <property type="entry name" value="SRK"/>
    <property type="match status" value="1"/>
</dbReference>
<dbReference type="FunFam" id="1.10.510.10:FF:000589">
    <property type="entry name" value="Serine/threonine-protein kinase"/>
    <property type="match status" value="1"/>
</dbReference>
<keyword evidence="2 17" id="KW-0723">Serine/threonine-protein kinase</keyword>
<feature type="chain" id="PRO_5014572650" description="Receptor-like serine/threonine-protein kinase" evidence="21">
    <location>
        <begin position="22"/>
        <end position="879"/>
    </location>
</feature>
<dbReference type="InterPro" id="IPR003609">
    <property type="entry name" value="Pan_app"/>
</dbReference>
<evidence type="ECO:0000313" key="25">
    <source>
        <dbReference type="EMBL" id="RHN68527.1"/>
    </source>
</evidence>
<dbReference type="PANTHER" id="PTHR47976">
    <property type="entry name" value="G-TYPE LECTIN S-RECEPTOR-LIKE SERINE/THREONINE-PROTEIN KINASE SD2-5"/>
    <property type="match status" value="1"/>
</dbReference>
<evidence type="ECO:0000256" key="19">
    <source>
        <dbReference type="SAM" id="MobiDB-lite"/>
    </source>
</evidence>
<dbReference type="GO" id="GO:0004672">
    <property type="term" value="F:protein kinase activity"/>
    <property type="evidence" value="ECO:0000318"/>
    <property type="project" value="GO_Central"/>
</dbReference>
<keyword evidence="7 17" id="KW-0547">Nucleotide-binding</keyword>
<evidence type="ECO:0000313" key="26">
    <source>
        <dbReference type="EnsemblPlants" id="AES71330"/>
    </source>
</evidence>
<dbReference type="Gene3D" id="2.90.10.30">
    <property type="match status" value="1"/>
</dbReference>
<keyword evidence="5 20" id="KW-0812">Transmembrane</keyword>
<evidence type="ECO:0000259" key="22">
    <source>
        <dbReference type="PROSITE" id="PS50011"/>
    </source>
</evidence>
<dbReference type="InterPro" id="IPR036426">
    <property type="entry name" value="Bulb-type_lectin_dom_sf"/>
</dbReference>
<evidence type="ECO:0000256" key="12">
    <source>
        <dbReference type="ARBA" id="ARBA00023157"/>
    </source>
</evidence>
<dbReference type="CDD" id="cd14066">
    <property type="entry name" value="STKc_IRAK"/>
    <property type="match status" value="1"/>
</dbReference>
<feature type="compositionally biased region" description="Low complexity" evidence="19">
    <location>
        <begin position="736"/>
        <end position="746"/>
    </location>
</feature>
<evidence type="ECO:0000256" key="10">
    <source>
        <dbReference type="ARBA" id="ARBA00022989"/>
    </source>
</evidence>
<evidence type="ECO:0000256" key="1">
    <source>
        <dbReference type="ARBA" id="ARBA00004167"/>
    </source>
</evidence>
<feature type="signal peptide" evidence="21">
    <location>
        <begin position="1"/>
        <end position="21"/>
    </location>
</feature>
<evidence type="ECO:0000256" key="11">
    <source>
        <dbReference type="ARBA" id="ARBA00023136"/>
    </source>
</evidence>
<dbReference type="SUPFAM" id="SSF56112">
    <property type="entry name" value="Protein kinase-like (PK-like)"/>
    <property type="match status" value="1"/>
</dbReference>
<evidence type="ECO:0000256" key="13">
    <source>
        <dbReference type="ARBA" id="ARBA00023170"/>
    </source>
</evidence>
<feature type="domain" description="Protein kinase" evidence="22">
    <location>
        <begin position="522"/>
        <end position="824"/>
    </location>
</feature>
<dbReference type="InterPro" id="IPR008271">
    <property type="entry name" value="Ser/Thr_kinase_AS"/>
</dbReference>
<dbReference type="InterPro" id="IPR024171">
    <property type="entry name" value="SRK-like_kinase"/>
</dbReference>
<reference evidence="25" key="4">
    <citation type="journal article" date="2018" name="Nat. Plants">
        <title>Whole-genome landscape of Medicago truncatula symbiotic genes.</title>
        <authorList>
            <person name="Pecrix Y."/>
            <person name="Gamas P."/>
            <person name="Carrere S."/>
        </authorList>
    </citation>
    <scope>NUCLEOTIDE SEQUENCE</scope>
    <source>
        <tissue evidence="25">Leaves</tissue>
    </source>
</reference>
<dbReference type="Pfam" id="PF00069">
    <property type="entry name" value="Pkinase"/>
    <property type="match status" value="1"/>
</dbReference>
<dbReference type="InterPro" id="IPR000719">
    <property type="entry name" value="Prot_kinase_dom"/>
</dbReference>
<evidence type="ECO:0000256" key="17">
    <source>
        <dbReference type="PIRNR" id="PIRNR000641"/>
    </source>
</evidence>
<organism evidence="24 27">
    <name type="scientific">Medicago truncatula</name>
    <name type="common">Barrel medic</name>
    <name type="synonym">Medicago tribuloides</name>
    <dbReference type="NCBI Taxonomy" id="3880"/>
    <lineage>
        <taxon>Eukaryota</taxon>
        <taxon>Viridiplantae</taxon>
        <taxon>Streptophyta</taxon>
        <taxon>Embryophyta</taxon>
        <taxon>Tracheophyta</taxon>
        <taxon>Spermatophyta</taxon>
        <taxon>Magnoliopsida</taxon>
        <taxon>eudicotyledons</taxon>
        <taxon>Gunneridae</taxon>
        <taxon>Pentapetalae</taxon>
        <taxon>rosids</taxon>
        <taxon>fabids</taxon>
        <taxon>Fabales</taxon>
        <taxon>Fabaceae</taxon>
        <taxon>Papilionoideae</taxon>
        <taxon>50 kb inversion clade</taxon>
        <taxon>NPAAA clade</taxon>
        <taxon>Hologalegina</taxon>
        <taxon>IRL clade</taxon>
        <taxon>Trifolieae</taxon>
        <taxon>Medicago</taxon>
    </lineage>
</organism>
<dbReference type="PROSITE" id="PS50011">
    <property type="entry name" value="PROTEIN_KINASE_DOM"/>
    <property type="match status" value="1"/>
</dbReference>
<comment type="catalytic activity">
    <reaction evidence="15 17">
        <text>L-threonyl-[protein] + ATP = O-phospho-L-threonyl-[protein] + ADP + H(+)</text>
        <dbReference type="Rhea" id="RHEA:46608"/>
        <dbReference type="Rhea" id="RHEA-COMP:11060"/>
        <dbReference type="Rhea" id="RHEA-COMP:11605"/>
        <dbReference type="ChEBI" id="CHEBI:15378"/>
        <dbReference type="ChEBI" id="CHEBI:30013"/>
        <dbReference type="ChEBI" id="CHEBI:30616"/>
        <dbReference type="ChEBI" id="CHEBI:61977"/>
        <dbReference type="ChEBI" id="CHEBI:456216"/>
        <dbReference type="EC" id="2.7.11.1"/>
    </reaction>
</comment>
<dbReference type="EMBL" id="CM001219">
    <property type="protein sequence ID" value="AES71330.1"/>
    <property type="molecule type" value="Genomic_DNA"/>
</dbReference>
<dbReference type="PROSITE" id="PS00107">
    <property type="entry name" value="PROTEIN_KINASE_ATP"/>
    <property type="match status" value="1"/>
</dbReference>
<evidence type="ECO:0000256" key="15">
    <source>
        <dbReference type="ARBA" id="ARBA00047899"/>
    </source>
</evidence>
<dbReference type="Proteomes" id="UP000265566">
    <property type="component" value="Chromosome 3"/>
</dbReference>
<keyword evidence="10 20" id="KW-1133">Transmembrane helix</keyword>
<dbReference type="SUPFAM" id="SSF51110">
    <property type="entry name" value="alpha-D-mannose-specific plant lectins"/>
    <property type="match status" value="1"/>
</dbReference>
<proteinExistence type="inferred from homology"/>
<reference evidence="24 27" key="2">
    <citation type="journal article" date="2014" name="BMC Genomics">
        <title>An improved genome release (version Mt4.0) for the model legume Medicago truncatula.</title>
        <authorList>
            <person name="Tang H."/>
            <person name="Krishnakumar V."/>
            <person name="Bidwell S."/>
            <person name="Rosen B."/>
            <person name="Chan A."/>
            <person name="Zhou S."/>
            <person name="Gentzbittel L."/>
            <person name="Childs K.L."/>
            <person name="Yandell M."/>
            <person name="Gundlach H."/>
            <person name="Mayer K.F."/>
            <person name="Schwartz D.C."/>
            <person name="Town C.D."/>
        </authorList>
    </citation>
    <scope>GENOME REANNOTATION</scope>
    <source>
        <strain evidence="24">A17</strain>
        <strain evidence="26 27">cv. Jemalong A17</strain>
    </source>
</reference>
<evidence type="ECO:0000256" key="14">
    <source>
        <dbReference type="ARBA" id="ARBA00023180"/>
    </source>
</evidence>
<accession>G7J3J6</accession>
<dbReference type="Pfam" id="PF00024">
    <property type="entry name" value="PAN_1"/>
    <property type="match status" value="1"/>
</dbReference>
<gene>
    <name evidence="26" type="primary">11418015</name>
    <name evidence="24" type="ordered locus">MTR_3g072800</name>
    <name evidence="25" type="ORF">MtrunA17_Chr3g0114851</name>
</gene>
<dbReference type="CDD" id="cd00028">
    <property type="entry name" value="B_lectin"/>
    <property type="match status" value="1"/>
</dbReference>
<evidence type="ECO:0000313" key="24">
    <source>
        <dbReference type="EMBL" id="AES71330.1"/>
    </source>
</evidence>
<reference evidence="24 27" key="1">
    <citation type="journal article" date="2011" name="Nature">
        <title>The Medicago genome provides insight into the evolution of rhizobial symbioses.</title>
        <authorList>
            <person name="Young N.D."/>
            <person name="Debelle F."/>
            <person name="Oldroyd G.E."/>
            <person name="Geurts R."/>
            <person name="Cannon S.B."/>
            <person name="Udvardi M.K."/>
            <person name="Benedito V.A."/>
            <person name="Mayer K.F."/>
            <person name="Gouzy J."/>
            <person name="Schoof H."/>
            <person name="Van de Peer Y."/>
            <person name="Proost S."/>
            <person name="Cook D.R."/>
            <person name="Meyers B.C."/>
            <person name="Spannagl M."/>
            <person name="Cheung F."/>
            <person name="De Mita S."/>
            <person name="Krishnakumar V."/>
            <person name="Gundlach H."/>
            <person name="Zhou S."/>
            <person name="Mudge J."/>
            <person name="Bharti A.K."/>
            <person name="Murray J.D."/>
            <person name="Naoumkina M.A."/>
            <person name="Rosen B."/>
            <person name="Silverstein K.A."/>
            <person name="Tang H."/>
            <person name="Rombauts S."/>
            <person name="Zhao P.X."/>
            <person name="Zhou P."/>
            <person name="Barbe V."/>
            <person name="Bardou P."/>
            <person name="Bechner M."/>
            <person name="Bellec A."/>
            <person name="Berger A."/>
            <person name="Berges H."/>
            <person name="Bidwell S."/>
            <person name="Bisseling T."/>
            <person name="Choisne N."/>
            <person name="Couloux A."/>
            <person name="Denny R."/>
            <person name="Deshpande S."/>
            <person name="Dai X."/>
            <person name="Doyle J.J."/>
            <person name="Dudez A.M."/>
            <person name="Farmer A.D."/>
            <person name="Fouteau S."/>
            <person name="Franken C."/>
            <person name="Gibelin C."/>
            <person name="Gish J."/>
            <person name="Goldstein S."/>
            <person name="Gonzalez A.J."/>
            <person name="Green P.J."/>
            <person name="Hallab A."/>
            <person name="Hartog M."/>
            <person name="Hua A."/>
            <person name="Humphray S.J."/>
            <person name="Jeong D.H."/>
            <person name="Jing Y."/>
            <person name="Jocker A."/>
            <person name="Kenton S.M."/>
            <person name="Kim D.J."/>
            <person name="Klee K."/>
            <person name="Lai H."/>
            <person name="Lang C."/>
            <person name="Lin S."/>
            <person name="Macmil S.L."/>
            <person name="Magdelenat G."/>
            <person name="Matthews L."/>
            <person name="McCorrison J."/>
            <person name="Monaghan E.L."/>
            <person name="Mun J.H."/>
            <person name="Najar F.Z."/>
            <person name="Nicholson C."/>
            <person name="Noirot C."/>
            <person name="O'Bleness M."/>
            <person name="Paule C.R."/>
            <person name="Poulain J."/>
            <person name="Prion F."/>
            <person name="Qin B."/>
            <person name="Qu C."/>
            <person name="Retzel E.F."/>
            <person name="Riddle C."/>
            <person name="Sallet E."/>
            <person name="Samain S."/>
            <person name="Samson N."/>
            <person name="Sanders I."/>
            <person name="Saurat O."/>
            <person name="Scarpelli C."/>
            <person name="Schiex T."/>
            <person name="Segurens B."/>
            <person name="Severin A.J."/>
            <person name="Sherrier D.J."/>
            <person name="Shi R."/>
            <person name="Sims S."/>
            <person name="Singer S.R."/>
            <person name="Sinharoy S."/>
            <person name="Sterck L."/>
            <person name="Viollet A."/>
            <person name="Wang B.B."/>
            <person name="Wang K."/>
            <person name="Wang M."/>
            <person name="Wang X."/>
            <person name="Warfsmann J."/>
            <person name="Weissenbach J."/>
            <person name="White D.D."/>
            <person name="White J.D."/>
            <person name="Wiley G.B."/>
            <person name="Wincker P."/>
            <person name="Xing Y."/>
            <person name="Yang L."/>
            <person name="Yao Z."/>
            <person name="Ying F."/>
            <person name="Zhai J."/>
            <person name="Zhou L."/>
            <person name="Zuber A."/>
            <person name="Denarie J."/>
            <person name="Dixon R.A."/>
            <person name="May G.D."/>
            <person name="Schwartz D.C."/>
            <person name="Rogers J."/>
            <person name="Quetier F."/>
            <person name="Town C.D."/>
            <person name="Roe B.A."/>
        </authorList>
    </citation>
    <scope>NUCLEOTIDE SEQUENCE [LARGE SCALE GENOMIC DNA]</scope>
    <source>
        <strain evidence="24">A17</strain>
        <strain evidence="26 27">cv. Jemalong A17</strain>
    </source>
</reference>
<evidence type="ECO:0000313" key="27">
    <source>
        <dbReference type="Proteomes" id="UP000002051"/>
    </source>
</evidence>
<evidence type="ECO:0000256" key="20">
    <source>
        <dbReference type="SAM" id="Phobius"/>
    </source>
</evidence>
<evidence type="ECO:0000256" key="3">
    <source>
        <dbReference type="ARBA" id="ARBA00022536"/>
    </source>
</evidence>
<dbReference type="FunFam" id="3.30.200.20:FF:000178">
    <property type="entry name" value="serine/threonine-protein kinase PBS1-like"/>
    <property type="match status" value="1"/>
</dbReference>
<evidence type="ECO:0000256" key="9">
    <source>
        <dbReference type="ARBA" id="ARBA00022840"/>
    </source>
</evidence>
<dbReference type="Proteomes" id="UP000002051">
    <property type="component" value="Chromosome 3"/>
</dbReference>
<dbReference type="Gramene" id="rna16891">
    <property type="protein sequence ID" value="RHN68527.1"/>
    <property type="gene ID" value="gene16891"/>
</dbReference>
<keyword evidence="4 17" id="KW-0808">Transferase</keyword>
<dbReference type="Pfam" id="PF01453">
    <property type="entry name" value="B_lectin"/>
    <property type="match status" value="1"/>
</dbReference>
<comment type="catalytic activity">
    <reaction evidence="16 17">
        <text>L-seryl-[protein] + ATP = O-phospho-L-seryl-[protein] + ADP + H(+)</text>
        <dbReference type="Rhea" id="RHEA:17989"/>
        <dbReference type="Rhea" id="RHEA-COMP:9863"/>
        <dbReference type="Rhea" id="RHEA-COMP:11604"/>
        <dbReference type="ChEBI" id="CHEBI:15378"/>
        <dbReference type="ChEBI" id="CHEBI:29999"/>
        <dbReference type="ChEBI" id="CHEBI:30616"/>
        <dbReference type="ChEBI" id="CHEBI:83421"/>
        <dbReference type="ChEBI" id="CHEBI:456216"/>
        <dbReference type="EC" id="2.7.11.1"/>
    </reaction>
</comment>
<feature type="region of interest" description="Disordered" evidence="19">
    <location>
        <begin position="726"/>
        <end position="746"/>
    </location>
</feature>
<evidence type="ECO:0000256" key="8">
    <source>
        <dbReference type="ARBA" id="ARBA00022777"/>
    </source>
</evidence>
<evidence type="ECO:0000256" key="2">
    <source>
        <dbReference type="ARBA" id="ARBA00022527"/>
    </source>
</evidence>
<feature type="binding site" evidence="18">
    <location>
        <position position="551"/>
    </location>
    <ligand>
        <name>ATP</name>
        <dbReference type="ChEBI" id="CHEBI:30616"/>
    </ligand>
</feature>
<feature type="domain" description="Bulb-type lectin" evidence="23">
    <location>
        <begin position="31"/>
        <end position="148"/>
    </location>
</feature>
<evidence type="ECO:0000256" key="16">
    <source>
        <dbReference type="ARBA" id="ARBA00048679"/>
    </source>
</evidence>
<dbReference type="GO" id="GO:0016020">
    <property type="term" value="C:membrane"/>
    <property type="evidence" value="ECO:0007669"/>
    <property type="project" value="UniProtKB-SubCell"/>
</dbReference>
<dbReference type="Gene3D" id="3.30.200.20">
    <property type="entry name" value="Phosphorylase Kinase, domain 1"/>
    <property type="match status" value="1"/>
</dbReference>
<dbReference type="InterPro" id="IPR017441">
    <property type="entry name" value="Protein_kinase_ATP_BS"/>
</dbReference>
<dbReference type="InterPro" id="IPR001480">
    <property type="entry name" value="Bulb-type_lectin_dom"/>
</dbReference>
<keyword evidence="27" id="KW-1185">Reference proteome</keyword>
<keyword evidence="3" id="KW-0245">EGF-like domain</keyword>
<dbReference type="eggNOG" id="ENOG502QU6U">
    <property type="taxonomic scope" value="Eukaryota"/>
</dbReference>
<evidence type="ECO:0000256" key="4">
    <source>
        <dbReference type="ARBA" id="ARBA00022679"/>
    </source>
</evidence>
<comment type="similarity">
    <text evidence="17">Belongs to the protein kinase superfamily. Ser/Thr protein kinase family.</text>
</comment>
<dbReference type="EC" id="2.7.11.1" evidence="17"/>
<dbReference type="PROSITE" id="PS00108">
    <property type="entry name" value="PROTEIN_KINASE_ST"/>
    <property type="match status" value="1"/>
</dbReference>
<dbReference type="OrthoDB" id="1530339at2759"/>
<dbReference type="EMBL" id="PSQE01000003">
    <property type="protein sequence ID" value="RHN68527.1"/>
    <property type="molecule type" value="Genomic_DNA"/>
</dbReference>
<dbReference type="PROSITE" id="PS50927">
    <property type="entry name" value="BULB_LECTIN"/>
    <property type="match status" value="1"/>
</dbReference>
<keyword evidence="9 17" id="KW-0067">ATP-binding</keyword>
<dbReference type="HOGENOM" id="CLU_000288_116_2_1"/>
<dbReference type="SMART" id="SM00108">
    <property type="entry name" value="B_lectin"/>
    <property type="match status" value="1"/>
</dbReference>
<keyword evidence="11 20" id="KW-0472">Membrane</keyword>
<dbReference type="InterPro" id="IPR051343">
    <property type="entry name" value="G-type_lectin_kinases/EP1-like"/>
</dbReference>
<dbReference type="GO" id="GO:0004674">
    <property type="term" value="F:protein serine/threonine kinase activity"/>
    <property type="evidence" value="ECO:0007669"/>
    <property type="project" value="UniProtKB-KW"/>
</dbReference>
<name>G7J3J6_MEDTR</name>
<keyword evidence="8 17" id="KW-0418">Kinase</keyword>
<evidence type="ECO:0000259" key="23">
    <source>
        <dbReference type="PROSITE" id="PS50927"/>
    </source>
</evidence>
<reference evidence="26" key="3">
    <citation type="submission" date="2015-04" db="UniProtKB">
        <authorList>
            <consortium name="EnsemblPlants"/>
        </authorList>
    </citation>
    <scope>IDENTIFICATION</scope>
    <source>
        <strain evidence="26">cv. Jemalong A17</strain>
    </source>
</reference>
<dbReference type="AlphaFoldDB" id="G7J3J6"/>
<dbReference type="Gene3D" id="1.10.510.10">
    <property type="entry name" value="Transferase(Phosphotransferase) domain 1"/>
    <property type="match status" value="1"/>
</dbReference>
<feature type="transmembrane region" description="Helical" evidence="20">
    <location>
        <begin position="448"/>
        <end position="471"/>
    </location>
</feature>
<evidence type="ECO:0000256" key="7">
    <source>
        <dbReference type="ARBA" id="ARBA00022741"/>
    </source>
</evidence>
<evidence type="ECO:0000256" key="21">
    <source>
        <dbReference type="SAM" id="SignalP"/>
    </source>
</evidence>
<protein>
    <recommendedName>
        <fullName evidence="17">Receptor-like serine/threonine-protein kinase</fullName>
        <ecNumber evidence="17">2.7.11.1</ecNumber>
    </recommendedName>
</protein>
<dbReference type="KEGG" id="mtr:11418015"/>
<keyword evidence="13" id="KW-0675">Receptor</keyword>
<dbReference type="PaxDb" id="3880-AES71330"/>
<comment type="subcellular location">
    <subcellularLocation>
        <location evidence="1">Membrane</location>
        <topology evidence="1">Single-pass membrane protein</topology>
    </subcellularLocation>
</comment>
<keyword evidence="6 21" id="KW-0732">Signal</keyword>
<dbReference type="PANTHER" id="PTHR47976:SF52">
    <property type="entry name" value="PROTEIN KINASE DOMAIN-CONTAINING PROTEIN"/>
    <property type="match status" value="1"/>
</dbReference>
<evidence type="ECO:0000256" key="18">
    <source>
        <dbReference type="PROSITE-ProRule" id="PRU10141"/>
    </source>
</evidence>
<dbReference type="OMA" id="MHEQKSY"/>
<keyword evidence="14" id="KW-0325">Glycoprotein</keyword>
<dbReference type="EnsemblPlants" id="AES71330">
    <property type="protein sequence ID" value="AES71330"/>
    <property type="gene ID" value="MTR_3g072800"/>
</dbReference>
<sequence length="879" mass="96611">MKLIINFSSTIFLLFTTSISAYTFSDHISPNFTASYLQFIANTGTFLLSRNKTFKAAIFNPGNQQTSFYLCIIHAASNTVIWSANHAPISDSDTVKLTVEGITIFDKNGNSKWSTPPLKSQVQKLSLTEMGNLVLLDQSNGSLWESFQHPTDTIVIGQRLSVGASLSSASSNSNLSTGNYKLTITSSDAILQWHGQTYWKISMDSKAYKNSNDDVEYMAVNTTGFYLFGHNEQVHVYQVGLSVANFRVAKLASDGQFTISSFSGTNLKQEFVGPDDGCQIPLACGRIGLCNDNSLSSSSSSTSSSSPVCSCPSNFHVASGNLHGCVPNDVSRTLPLACSSLTNNNHSQSNSSVVSFLNIGYGVKYFGNIYSDPIMFGVSLSDCQGHCSSNCSCLGILYRNSSGSCYMIENELGSISNGGEGDMLGLIKVNIGHDIDNEQNSQKDGFPVIAAVLLPIVGIIFLLALVFFLMWRKFTKSKKQEVKLGKQISISQHSSGDLDQDAFYIPGLPTRFDYEELEVATDNFKTLIGSGAFGVVYKGVLPDKTIVAVKKIINIGIQGRKDFFAEIAVIGNIHHVNLVRLKGFCAQRGHRMLVYEYMNRGSLDRNLFGGHPVLEWQERCDVALGTARGLAYLHSGCEQKIIHCDIKPENILLHDQFQAKISDFGLSKLLSPEQSGLFTTMRGTRGYLAPEWLTNSAISEKTDVYSFGMVLLELVSGRKNCSFKSRSHSIDDDHNNSSGNNGNSSNSSTTGLVYFPLYALEMHEQKSYMDLADPRLEGRVTIDEVEKLVRIALCCVHEDPSLRPNMVTVVGMLEGGTPLPQPRMESLNFLRFYGRRFSEASVIAEENEHGSVRIQQPRDSTRFVSRFSYISSQQISGPR</sequence>
<dbReference type="InterPro" id="IPR011009">
    <property type="entry name" value="Kinase-like_dom_sf"/>
</dbReference>
<dbReference type="SMART" id="SM00220">
    <property type="entry name" value="S_TKc"/>
    <property type="match status" value="1"/>
</dbReference>